<evidence type="ECO:0000256" key="5">
    <source>
        <dbReference type="ARBA" id="ARBA00022692"/>
    </source>
</evidence>
<evidence type="ECO:0000256" key="6">
    <source>
        <dbReference type="ARBA" id="ARBA00022989"/>
    </source>
</evidence>
<feature type="transmembrane region" description="Helical" evidence="9">
    <location>
        <begin position="12"/>
        <end position="33"/>
    </location>
</feature>
<dbReference type="Pfam" id="PF04290">
    <property type="entry name" value="DctQ"/>
    <property type="match status" value="1"/>
</dbReference>
<evidence type="ECO:0000256" key="4">
    <source>
        <dbReference type="ARBA" id="ARBA00022519"/>
    </source>
</evidence>
<feature type="transmembrane region" description="Helical" evidence="9">
    <location>
        <begin position="86"/>
        <end position="105"/>
    </location>
</feature>
<gene>
    <name evidence="11" type="ORF">MUN89_06420</name>
</gene>
<feature type="transmembrane region" description="Helical" evidence="9">
    <location>
        <begin position="48"/>
        <end position="65"/>
    </location>
</feature>
<evidence type="ECO:0000313" key="11">
    <source>
        <dbReference type="EMBL" id="UOQ45573.1"/>
    </source>
</evidence>
<comment type="subcellular location">
    <subcellularLocation>
        <location evidence="1">Cell inner membrane</location>
        <topology evidence="1">Multi-pass membrane protein</topology>
    </subcellularLocation>
</comment>
<evidence type="ECO:0000313" key="12">
    <source>
        <dbReference type="Proteomes" id="UP000831787"/>
    </source>
</evidence>
<organism evidence="11 12">
    <name type="scientific">Halobacillus salinarum</name>
    <dbReference type="NCBI Taxonomy" id="2932257"/>
    <lineage>
        <taxon>Bacteria</taxon>
        <taxon>Bacillati</taxon>
        <taxon>Bacillota</taxon>
        <taxon>Bacilli</taxon>
        <taxon>Bacillales</taxon>
        <taxon>Bacillaceae</taxon>
        <taxon>Halobacillus</taxon>
    </lineage>
</organism>
<dbReference type="PANTHER" id="PTHR35011:SF2">
    <property type="entry name" value="2,3-DIKETO-L-GULONATE TRAP TRANSPORTER SMALL PERMEASE PROTEIN YIAM"/>
    <property type="match status" value="1"/>
</dbReference>
<keyword evidence="3" id="KW-1003">Cell membrane</keyword>
<evidence type="ECO:0000256" key="3">
    <source>
        <dbReference type="ARBA" id="ARBA00022475"/>
    </source>
</evidence>
<keyword evidence="6 9" id="KW-1133">Transmembrane helix</keyword>
<evidence type="ECO:0000256" key="9">
    <source>
        <dbReference type="SAM" id="Phobius"/>
    </source>
</evidence>
<evidence type="ECO:0000256" key="7">
    <source>
        <dbReference type="ARBA" id="ARBA00023136"/>
    </source>
</evidence>
<reference evidence="11 12" key="1">
    <citation type="submission" date="2022-04" db="EMBL/GenBank/DDBJ databases">
        <title>Halobacillus sp. isolated from saltern.</title>
        <authorList>
            <person name="Won M."/>
            <person name="Lee C.-M."/>
            <person name="Woen H.-Y."/>
            <person name="Kwon S.-W."/>
        </authorList>
    </citation>
    <scope>NUCLEOTIDE SEQUENCE [LARGE SCALE GENOMIC DNA]</scope>
    <source>
        <strain evidence="11 12">SSBR10-3</strain>
    </source>
</reference>
<proteinExistence type="inferred from homology"/>
<evidence type="ECO:0000259" key="10">
    <source>
        <dbReference type="Pfam" id="PF04290"/>
    </source>
</evidence>
<accession>A0ABY4ENZ5</accession>
<dbReference type="Proteomes" id="UP000831787">
    <property type="component" value="Chromosome"/>
</dbReference>
<protein>
    <submittedName>
        <fullName evidence="11">TRAP transporter small permease</fullName>
    </submittedName>
</protein>
<dbReference type="InterPro" id="IPR055348">
    <property type="entry name" value="DctQ"/>
</dbReference>
<keyword evidence="5 9" id="KW-0812">Transmembrane</keyword>
<sequence>MVDRMKLVLDRTVLGITSVFTVILFLGAIWQVASRYLFNAPSTFTGELLRFLLVWTAILGAAYAFGSNQHLAITFLKNKFKGKSRLSVRIINDLFILAFAVLVMVKGGMEVVQTTMSQTTPILNMPMGLVYAILPISGVIIIIYKLLLMKEYKEEMAGREEEN</sequence>
<evidence type="ECO:0000256" key="2">
    <source>
        <dbReference type="ARBA" id="ARBA00022448"/>
    </source>
</evidence>
<evidence type="ECO:0000256" key="8">
    <source>
        <dbReference type="ARBA" id="ARBA00038436"/>
    </source>
</evidence>
<dbReference type="PANTHER" id="PTHR35011">
    <property type="entry name" value="2,3-DIKETO-L-GULONATE TRAP TRANSPORTER SMALL PERMEASE PROTEIN YIAM"/>
    <property type="match status" value="1"/>
</dbReference>
<keyword evidence="7 9" id="KW-0472">Membrane</keyword>
<keyword evidence="12" id="KW-1185">Reference proteome</keyword>
<feature type="transmembrane region" description="Helical" evidence="9">
    <location>
        <begin position="125"/>
        <end position="147"/>
    </location>
</feature>
<feature type="domain" description="Tripartite ATP-independent periplasmic transporters DctQ component" evidence="10">
    <location>
        <begin position="25"/>
        <end position="144"/>
    </location>
</feature>
<dbReference type="EMBL" id="CP095073">
    <property type="protein sequence ID" value="UOQ45573.1"/>
    <property type="molecule type" value="Genomic_DNA"/>
</dbReference>
<evidence type="ECO:0000256" key="1">
    <source>
        <dbReference type="ARBA" id="ARBA00004429"/>
    </source>
</evidence>
<keyword evidence="2" id="KW-0813">Transport</keyword>
<comment type="similarity">
    <text evidence="8">Belongs to the TRAP transporter small permease family.</text>
</comment>
<dbReference type="InterPro" id="IPR007387">
    <property type="entry name" value="TRAP_DctQ"/>
</dbReference>
<dbReference type="RefSeq" id="WP_244712360.1">
    <property type="nucleotide sequence ID" value="NZ_CP095073.1"/>
</dbReference>
<name>A0ABY4ENZ5_9BACI</name>
<keyword evidence="4" id="KW-0997">Cell inner membrane</keyword>